<sequence>MNSTDTNGERRDDQFDLRDSKMSDHFILNLDEYHETVETH</sequence>
<name>A0AAV1UIU5_9STRA</name>
<gene>
    <name evidence="1" type="ORF">PM001_LOCUS19731</name>
</gene>
<reference evidence="1" key="1">
    <citation type="submission" date="2024-01" db="EMBL/GenBank/DDBJ databases">
        <authorList>
            <person name="Webb A."/>
        </authorList>
    </citation>
    <scope>NUCLEOTIDE SEQUENCE</scope>
    <source>
        <strain evidence="1">Pm1</strain>
    </source>
</reference>
<proteinExistence type="predicted"/>
<comment type="caution">
    <text evidence="1">The sequence shown here is derived from an EMBL/GenBank/DDBJ whole genome shotgun (WGS) entry which is preliminary data.</text>
</comment>
<dbReference type="AlphaFoldDB" id="A0AAV1UIU5"/>
<organism evidence="1 2">
    <name type="scientific">Peronospora matthiolae</name>
    <dbReference type="NCBI Taxonomy" id="2874970"/>
    <lineage>
        <taxon>Eukaryota</taxon>
        <taxon>Sar</taxon>
        <taxon>Stramenopiles</taxon>
        <taxon>Oomycota</taxon>
        <taxon>Peronosporomycetes</taxon>
        <taxon>Peronosporales</taxon>
        <taxon>Peronosporaceae</taxon>
        <taxon>Peronospora</taxon>
    </lineage>
</organism>
<accession>A0AAV1UIU5</accession>
<dbReference type="EMBL" id="CAKLBY020000213">
    <property type="protein sequence ID" value="CAK7934581.1"/>
    <property type="molecule type" value="Genomic_DNA"/>
</dbReference>
<dbReference type="Proteomes" id="UP001162060">
    <property type="component" value="Unassembled WGS sequence"/>
</dbReference>
<evidence type="ECO:0000313" key="1">
    <source>
        <dbReference type="EMBL" id="CAK7934581.1"/>
    </source>
</evidence>
<evidence type="ECO:0000313" key="2">
    <source>
        <dbReference type="Proteomes" id="UP001162060"/>
    </source>
</evidence>
<protein>
    <submittedName>
        <fullName evidence="1">Uncharacterized protein</fullName>
    </submittedName>
</protein>